<dbReference type="InterPro" id="IPR036568">
    <property type="entry name" value="GGCT-like_sf"/>
</dbReference>
<protein>
    <recommendedName>
        <fullName evidence="2">Gamma-glutamylcyclotransferase family protein</fullName>
    </recommendedName>
</protein>
<evidence type="ECO:0000256" key="2">
    <source>
        <dbReference type="RuleBase" id="RU367036"/>
    </source>
</evidence>
<dbReference type="PANTHER" id="PTHR12510:SF4">
    <property type="entry name" value="GAMMA-GLUTAMYLAMINECYCLOTRANSFERASE"/>
    <property type="match status" value="1"/>
</dbReference>
<dbReference type="Proteomes" id="UP001596052">
    <property type="component" value="Unassembled WGS sequence"/>
</dbReference>
<evidence type="ECO:0000259" key="3">
    <source>
        <dbReference type="Pfam" id="PF06094"/>
    </source>
</evidence>
<comment type="similarity">
    <text evidence="1 2">Belongs to the gamma-glutamylcyclotransferase family.</text>
</comment>
<feature type="domain" description="Gamma-glutamylcyclotransferase AIG2-like" evidence="3">
    <location>
        <begin position="14"/>
        <end position="118"/>
    </location>
</feature>
<dbReference type="EMBL" id="JBHSMQ010000001">
    <property type="protein sequence ID" value="MFC5453785.1"/>
    <property type="molecule type" value="Genomic_DNA"/>
</dbReference>
<dbReference type="Gene3D" id="3.10.490.10">
    <property type="entry name" value="Gamma-glutamyl cyclotransferase-like"/>
    <property type="match status" value="1"/>
</dbReference>
<evidence type="ECO:0000313" key="4">
    <source>
        <dbReference type="EMBL" id="MFC5453785.1"/>
    </source>
</evidence>
<dbReference type="SUPFAM" id="SSF110857">
    <property type="entry name" value="Gamma-glutamyl cyclotransferase-like"/>
    <property type="match status" value="1"/>
</dbReference>
<name>A0ABW0KKE7_9BACT</name>
<evidence type="ECO:0000256" key="1">
    <source>
        <dbReference type="ARBA" id="ARBA00008861"/>
    </source>
</evidence>
<dbReference type="RefSeq" id="WP_377163200.1">
    <property type="nucleotide sequence ID" value="NZ_JBHSMQ010000001.1"/>
</dbReference>
<organism evidence="4 5">
    <name type="scientific">Prosthecobacter fluviatilis</name>
    <dbReference type="NCBI Taxonomy" id="445931"/>
    <lineage>
        <taxon>Bacteria</taxon>
        <taxon>Pseudomonadati</taxon>
        <taxon>Verrucomicrobiota</taxon>
        <taxon>Verrucomicrobiia</taxon>
        <taxon>Verrucomicrobiales</taxon>
        <taxon>Verrucomicrobiaceae</taxon>
        <taxon>Prosthecobacter</taxon>
    </lineage>
</organism>
<dbReference type="PANTHER" id="PTHR12510">
    <property type="entry name" value="TROPONIN C-AKIN-1 PROTEIN"/>
    <property type="match status" value="1"/>
</dbReference>
<dbReference type="Pfam" id="PF06094">
    <property type="entry name" value="GGACT"/>
    <property type="match status" value="1"/>
</dbReference>
<reference evidence="5" key="1">
    <citation type="journal article" date="2019" name="Int. J. Syst. Evol. Microbiol.">
        <title>The Global Catalogue of Microorganisms (GCM) 10K type strain sequencing project: providing services to taxonomists for standard genome sequencing and annotation.</title>
        <authorList>
            <consortium name="The Broad Institute Genomics Platform"/>
            <consortium name="The Broad Institute Genome Sequencing Center for Infectious Disease"/>
            <person name="Wu L."/>
            <person name="Ma J."/>
        </authorList>
    </citation>
    <scope>NUCLEOTIDE SEQUENCE [LARGE SCALE GENOMIC DNA]</scope>
    <source>
        <strain evidence="5">CGMCC 4.1469</strain>
    </source>
</reference>
<dbReference type="InterPro" id="IPR039126">
    <property type="entry name" value="GGACT"/>
</dbReference>
<gene>
    <name evidence="4" type="ORF">ACFQDI_02855</name>
</gene>
<comment type="caution">
    <text evidence="4">The sequence shown here is derived from an EMBL/GenBank/DDBJ whole genome shotgun (WGS) entry which is preliminary data.</text>
</comment>
<dbReference type="InterPro" id="IPR013024">
    <property type="entry name" value="GGCT-like"/>
</dbReference>
<evidence type="ECO:0000313" key="5">
    <source>
        <dbReference type="Proteomes" id="UP001596052"/>
    </source>
</evidence>
<keyword evidence="5" id="KW-1185">Reference proteome</keyword>
<dbReference type="CDD" id="cd06661">
    <property type="entry name" value="GGCT_like"/>
    <property type="match status" value="1"/>
</dbReference>
<dbReference type="InterPro" id="IPR009288">
    <property type="entry name" value="AIG2-like_dom"/>
</dbReference>
<accession>A0ABW0KKE7</accession>
<proteinExistence type="inferred from homology"/>
<sequence>MVERTGGRAVRTLVFVYGTLKRGGSNHAWIEQQQFVAEARTAPVYRMYDLGGYPGMVRDENGLSIHGEVWSVDEAGLIKLDVLEDTDGGEYERVTMQLEGEWATKRVEGYVYLRSVEGRRDVGERW</sequence>